<comment type="subcellular location">
    <subcellularLocation>
        <location evidence="1">Endomembrane system</location>
    </subcellularLocation>
</comment>
<evidence type="ECO:0000256" key="1">
    <source>
        <dbReference type="ARBA" id="ARBA00004308"/>
    </source>
</evidence>
<dbReference type="InterPro" id="IPR023175">
    <property type="entry name" value="Vta1/CALS_N_sf"/>
</dbReference>
<evidence type="ECO:0000313" key="5">
    <source>
        <dbReference type="EMBL" id="CAA7037891.1"/>
    </source>
</evidence>
<dbReference type="OrthoDB" id="1095883at2759"/>
<gene>
    <name evidence="5" type="ORF">MERR_LOCUS25126</name>
</gene>
<keyword evidence="4" id="KW-1133">Transmembrane helix</keyword>
<reference evidence="5" key="1">
    <citation type="submission" date="2020-01" db="EMBL/GenBank/DDBJ databases">
        <authorList>
            <person name="Mishra B."/>
        </authorList>
    </citation>
    <scope>NUCLEOTIDE SEQUENCE [LARGE SCALE GENOMIC DNA]</scope>
</reference>
<dbReference type="AlphaFoldDB" id="A0A6D2JD74"/>
<feature type="transmembrane region" description="Helical" evidence="4">
    <location>
        <begin position="230"/>
        <end position="249"/>
    </location>
</feature>
<evidence type="ECO:0000256" key="4">
    <source>
        <dbReference type="SAM" id="Phobius"/>
    </source>
</evidence>
<evidence type="ECO:0000256" key="2">
    <source>
        <dbReference type="ARBA" id="ARBA00023136"/>
    </source>
</evidence>
<dbReference type="Gene3D" id="1.25.40.270">
    <property type="entry name" value="Vacuolar protein sorting-associated protein vta1"/>
    <property type="match status" value="1"/>
</dbReference>
<keyword evidence="4" id="KW-0812">Transmembrane</keyword>
<protein>
    <submittedName>
        <fullName evidence="5">Uncharacterized protein</fullName>
    </submittedName>
</protein>
<keyword evidence="2 4" id="KW-0472">Membrane</keyword>
<accession>A0A6D2JD74</accession>
<dbReference type="GO" id="GO:0012505">
    <property type="term" value="C:endomembrane system"/>
    <property type="evidence" value="ECO:0007669"/>
    <property type="project" value="UniProtKB-SubCell"/>
</dbReference>
<dbReference type="EMBL" id="CACVBM020001185">
    <property type="protein sequence ID" value="CAA7037891.1"/>
    <property type="molecule type" value="Genomic_DNA"/>
</dbReference>
<name>A0A6D2JD74_9BRAS</name>
<organism evidence="5 6">
    <name type="scientific">Microthlaspi erraticum</name>
    <dbReference type="NCBI Taxonomy" id="1685480"/>
    <lineage>
        <taxon>Eukaryota</taxon>
        <taxon>Viridiplantae</taxon>
        <taxon>Streptophyta</taxon>
        <taxon>Embryophyta</taxon>
        <taxon>Tracheophyta</taxon>
        <taxon>Spermatophyta</taxon>
        <taxon>Magnoliopsida</taxon>
        <taxon>eudicotyledons</taxon>
        <taxon>Gunneridae</taxon>
        <taxon>Pentapetalae</taxon>
        <taxon>rosids</taxon>
        <taxon>malvids</taxon>
        <taxon>Brassicales</taxon>
        <taxon>Brassicaceae</taxon>
        <taxon>Coluteocarpeae</taxon>
        <taxon>Microthlaspi</taxon>
    </lineage>
</organism>
<sequence length="256" mass="28519">MPAAKANNLPDSEVYPSNLETVQSILRVADDLHPTHPRISYLCVCGALEELRKIDPLSVLIPGIGPAPMPLWPRPTEGVQASTTCMVRSARCDLLISACPSALALYQVLEHLSKEVQLPPQVLEAHDEVKRFAKIFVPYRIYPNDPYSDDHLSRSTPEMIAFEDLLGVKVFSRLDANNRKIIKKQPLPNPREACPPKTQGHNKSENMITGNTPVGKPSGIGIGGWAEPDIVPPLLVIFWSLLFFCFWSFSRENMEK</sequence>
<feature type="region of interest" description="Disordered" evidence="3">
    <location>
        <begin position="186"/>
        <end position="213"/>
    </location>
</feature>
<evidence type="ECO:0000256" key="3">
    <source>
        <dbReference type="SAM" id="MobiDB-lite"/>
    </source>
</evidence>
<evidence type="ECO:0000313" key="6">
    <source>
        <dbReference type="Proteomes" id="UP000467841"/>
    </source>
</evidence>
<comment type="caution">
    <text evidence="5">The sequence shown here is derived from an EMBL/GenBank/DDBJ whole genome shotgun (WGS) entry which is preliminary data.</text>
</comment>
<proteinExistence type="predicted"/>
<dbReference type="Proteomes" id="UP000467841">
    <property type="component" value="Unassembled WGS sequence"/>
</dbReference>
<keyword evidence="6" id="KW-1185">Reference proteome</keyword>
<feature type="compositionally biased region" description="Polar residues" evidence="3">
    <location>
        <begin position="199"/>
        <end position="212"/>
    </location>
</feature>